<sequence>MKKSEQISAYIEAKRDIFIAASDQIWDHPELYFHEFKAAEILTDILKQEGFEVSVGVDGIPTAFIGSFGSGKPVIGLLGEFDALPGLSQKAFGDSQEELVPGGPGHGCGHNALGPGSLAAAVAVKNYMEENHLSGTIRYYGCPAEEAGWGKMFLARDGFFRDVDAALTWHPAAVNRVQGSGTLANLCAYFHFSGKSAHAAGAPHLGRSALDACELMNVGVNYLREHIVPEARVHYAYQDVGGPAPNVVQSHASLKYFIRAPKIKQVLEIAARIKKIAEGAALMTETEVKMDFPAGMCDFVPNSVVSRVITDALYEIGAPDFDENDEAIARSFFATLSQDDIGTSLKRAGESYEDPERFRDVALIREIAPYRRVDTCGFGSTDVGDVSYCTPTGQLNVTSFANGTPAHSWQVTAQGKCEAMHKALLTAGKVLALSAVNLMEHPEILAEAYSEYEKNTGGSYICPVGTDAEPEL</sequence>
<dbReference type="InterPro" id="IPR036264">
    <property type="entry name" value="Bact_exopeptidase_dim_dom"/>
</dbReference>
<dbReference type="RefSeq" id="WP_092368972.1">
    <property type="nucleotide sequence ID" value="NZ_DAINWJ010000527.1"/>
</dbReference>
<protein>
    <submittedName>
        <fullName evidence="1">Aminobenzoyl-glutamate utilization protein B</fullName>
    </submittedName>
</protein>
<reference evidence="2" key="1">
    <citation type="submission" date="2016-10" db="EMBL/GenBank/DDBJ databases">
        <authorList>
            <person name="Varghese N."/>
            <person name="Submissions S."/>
        </authorList>
    </citation>
    <scope>NUCLEOTIDE SEQUENCE [LARGE SCALE GENOMIC DNA]</scope>
    <source>
        <strain evidence="2">NLAE-zl-G277</strain>
    </source>
</reference>
<dbReference type="SUPFAM" id="SSF53187">
    <property type="entry name" value="Zn-dependent exopeptidases"/>
    <property type="match status" value="1"/>
</dbReference>
<dbReference type="SUPFAM" id="SSF55031">
    <property type="entry name" value="Bacterial exopeptidase dimerisation domain"/>
    <property type="match status" value="1"/>
</dbReference>
<dbReference type="GO" id="GO:0046657">
    <property type="term" value="P:folic acid catabolic process"/>
    <property type="evidence" value="ECO:0007669"/>
    <property type="project" value="TreeGrafter"/>
</dbReference>
<dbReference type="FunFam" id="3.30.70.360:FF:000004">
    <property type="entry name" value="Peptidase M20 domain-containing protein 2"/>
    <property type="match status" value="1"/>
</dbReference>
<dbReference type="GO" id="GO:0071713">
    <property type="term" value="F:para-aminobenzoyl-glutamate hydrolase activity"/>
    <property type="evidence" value="ECO:0007669"/>
    <property type="project" value="TreeGrafter"/>
</dbReference>
<accession>A0A1I0JFU8</accession>
<evidence type="ECO:0000313" key="2">
    <source>
        <dbReference type="Proteomes" id="UP000198508"/>
    </source>
</evidence>
<dbReference type="NCBIfam" id="TIGR01891">
    <property type="entry name" value="amidohydrolases"/>
    <property type="match status" value="1"/>
</dbReference>
<dbReference type="GO" id="GO:0005737">
    <property type="term" value="C:cytoplasm"/>
    <property type="evidence" value="ECO:0007669"/>
    <property type="project" value="TreeGrafter"/>
</dbReference>
<dbReference type="InterPro" id="IPR002933">
    <property type="entry name" value="Peptidase_M20"/>
</dbReference>
<dbReference type="PANTHER" id="PTHR30575">
    <property type="entry name" value="PEPTIDASE M20"/>
    <property type="match status" value="1"/>
</dbReference>
<dbReference type="GO" id="GO:0016805">
    <property type="term" value="F:dipeptidase activity"/>
    <property type="evidence" value="ECO:0007669"/>
    <property type="project" value="TreeGrafter"/>
</dbReference>
<dbReference type="Gene3D" id="3.30.70.360">
    <property type="match status" value="1"/>
</dbReference>
<dbReference type="PANTHER" id="PTHR30575:SF0">
    <property type="entry name" value="XAA-ARG DIPEPTIDASE"/>
    <property type="match status" value="1"/>
</dbReference>
<dbReference type="STRING" id="460384.SAMN05216313_1298"/>
<dbReference type="InterPro" id="IPR017439">
    <property type="entry name" value="Amidohydrolase"/>
</dbReference>
<organism evidence="1 2">
    <name type="scientific">Enterocloster lavalensis</name>
    <dbReference type="NCBI Taxonomy" id="460384"/>
    <lineage>
        <taxon>Bacteria</taxon>
        <taxon>Bacillati</taxon>
        <taxon>Bacillota</taxon>
        <taxon>Clostridia</taxon>
        <taxon>Lachnospirales</taxon>
        <taxon>Lachnospiraceae</taxon>
        <taxon>Enterocloster</taxon>
    </lineage>
</organism>
<evidence type="ECO:0000313" key="1">
    <source>
        <dbReference type="EMBL" id="SEU08335.1"/>
    </source>
</evidence>
<proteinExistence type="predicted"/>
<gene>
    <name evidence="1" type="ORF">SAMN05216313_1298</name>
</gene>
<dbReference type="Pfam" id="PF01546">
    <property type="entry name" value="Peptidase_M20"/>
    <property type="match status" value="1"/>
</dbReference>
<dbReference type="AlphaFoldDB" id="A0A1I0JFU8"/>
<name>A0A1I0JFU8_9FIRM</name>
<dbReference type="Gene3D" id="3.40.630.10">
    <property type="entry name" value="Zn peptidases"/>
    <property type="match status" value="2"/>
</dbReference>
<keyword evidence="2" id="KW-1185">Reference proteome</keyword>
<dbReference type="InterPro" id="IPR052030">
    <property type="entry name" value="Peptidase_M20/M20A_hydrolases"/>
</dbReference>
<dbReference type="PIRSF" id="PIRSF037227">
    <property type="entry name" value="Aminobenzoyl-glu_utiliz_pB"/>
    <property type="match status" value="1"/>
</dbReference>
<dbReference type="Proteomes" id="UP000198508">
    <property type="component" value="Unassembled WGS sequence"/>
</dbReference>
<dbReference type="InterPro" id="IPR017145">
    <property type="entry name" value="Aminobenzoyl-glu_utiliz_pB"/>
</dbReference>
<dbReference type="EMBL" id="FOIM01000029">
    <property type="protein sequence ID" value="SEU08335.1"/>
    <property type="molecule type" value="Genomic_DNA"/>
</dbReference>